<evidence type="ECO:0000313" key="4">
    <source>
        <dbReference type="EMBL" id="RZI01168.1"/>
    </source>
</evidence>
<dbReference type="SUPFAM" id="SSF51735">
    <property type="entry name" value="NAD(P)-binding Rossmann-fold domains"/>
    <property type="match status" value="1"/>
</dbReference>
<dbReference type="GO" id="GO:0016491">
    <property type="term" value="F:oxidoreductase activity"/>
    <property type="evidence" value="ECO:0007669"/>
    <property type="project" value="UniProtKB-KW"/>
</dbReference>
<dbReference type="PANTHER" id="PTHR44169:SF6">
    <property type="entry name" value="NADPH-DEPENDENT 1-ACYLDIHYDROXYACETONE PHOSPHATE REDUCTASE"/>
    <property type="match status" value="1"/>
</dbReference>
<organism evidence="4 5">
    <name type="scientific">Staphylococcus condimenti</name>
    <dbReference type="NCBI Taxonomy" id="70255"/>
    <lineage>
        <taxon>Bacteria</taxon>
        <taxon>Bacillati</taxon>
        <taxon>Bacillota</taxon>
        <taxon>Bacilli</taxon>
        <taxon>Bacillales</taxon>
        <taxon>Staphylococcaceae</taxon>
        <taxon>Staphylococcus</taxon>
    </lineage>
</organism>
<dbReference type="RefSeq" id="WP_130135641.1">
    <property type="nucleotide sequence ID" value="NZ_RQTE01000187.1"/>
</dbReference>
<proteinExistence type="inferred from homology"/>
<protein>
    <submittedName>
        <fullName evidence="4">SDR family NAD(P)-dependent oxidoreductase</fullName>
    </submittedName>
</protein>
<name>A0A4V2DWC2_9STAP</name>
<evidence type="ECO:0000256" key="2">
    <source>
        <dbReference type="ARBA" id="ARBA00023002"/>
    </source>
</evidence>
<dbReference type="PRINTS" id="PR00081">
    <property type="entry name" value="GDHRDH"/>
</dbReference>
<dbReference type="Proteomes" id="UP000293854">
    <property type="component" value="Unassembled WGS sequence"/>
</dbReference>
<dbReference type="InterPro" id="IPR036291">
    <property type="entry name" value="NAD(P)-bd_dom_sf"/>
</dbReference>
<dbReference type="AlphaFoldDB" id="A0A4V2DWC2"/>
<dbReference type="Pfam" id="PF00106">
    <property type="entry name" value="adh_short"/>
    <property type="match status" value="1"/>
</dbReference>
<reference evidence="4 5" key="1">
    <citation type="submission" date="2018-11" db="EMBL/GenBank/DDBJ databases">
        <title>Genomic profiling of Staphylococcus species from a Poultry farm system in KwaZulu-Natal, South Africa.</title>
        <authorList>
            <person name="Amoako D.G."/>
            <person name="Somboro A.M."/>
            <person name="Abia A.L.K."/>
            <person name="Bester L.A."/>
            <person name="Essack S.Y."/>
        </authorList>
    </citation>
    <scope>NUCLEOTIDE SEQUENCE [LARGE SCALE GENOMIC DNA]</scope>
    <source>
        <strain evidence="4 5">SA11</strain>
    </source>
</reference>
<evidence type="ECO:0000256" key="3">
    <source>
        <dbReference type="RuleBase" id="RU000363"/>
    </source>
</evidence>
<evidence type="ECO:0000256" key="1">
    <source>
        <dbReference type="ARBA" id="ARBA00006484"/>
    </source>
</evidence>
<dbReference type="NCBIfam" id="NF004826">
    <property type="entry name" value="PRK06182.1"/>
    <property type="match status" value="1"/>
</dbReference>
<dbReference type="PANTHER" id="PTHR44169">
    <property type="entry name" value="NADPH-DEPENDENT 1-ACYLDIHYDROXYACETONE PHOSPHATE REDUCTASE"/>
    <property type="match status" value="1"/>
</dbReference>
<dbReference type="InterPro" id="IPR002347">
    <property type="entry name" value="SDR_fam"/>
</dbReference>
<dbReference type="CDD" id="cd05374">
    <property type="entry name" value="17beta-HSD-like_SDR_c"/>
    <property type="match status" value="1"/>
</dbReference>
<accession>A0A4V2DWC2</accession>
<comment type="similarity">
    <text evidence="1 3">Belongs to the short-chain dehydrogenases/reductases (SDR) family.</text>
</comment>
<dbReference type="PRINTS" id="PR00080">
    <property type="entry name" value="SDRFAMILY"/>
</dbReference>
<dbReference type="EMBL" id="RQTE01000187">
    <property type="protein sequence ID" value="RZI01168.1"/>
    <property type="molecule type" value="Genomic_DNA"/>
</dbReference>
<evidence type="ECO:0000313" key="5">
    <source>
        <dbReference type="Proteomes" id="UP000293854"/>
    </source>
</evidence>
<sequence>MNEIVLITGASSGMGQATAERLNKHGYKVYAAARRTDRMADMQAQGIQTRYVDLTKDESMVKLVEDVIAEEGHIDVLINNVGYGSFGAVEDVPLADAKRQFEVNLFGMGRMTQLVLPYMRAQHSGKIVNVSSMGGKINEPLGSWYHSAKFAVEGLSDSMRLELKPFGIDVIIIEPGLIQTEWEGISAKSLLKTSGDTAYSKMAHQMANILDGGAPASKPEVIAKLTERAIEAKHPKTRYAGGMGAKPLIFLKWALPDKAFDALWMGVLKLQGNSNQDIAEKKAQKEI</sequence>
<dbReference type="Gene3D" id="3.40.50.720">
    <property type="entry name" value="NAD(P)-binding Rossmann-like Domain"/>
    <property type="match status" value="1"/>
</dbReference>
<gene>
    <name evidence="4" type="ORF">EIG99_09545</name>
</gene>
<keyword evidence="2" id="KW-0560">Oxidoreductase</keyword>
<comment type="caution">
    <text evidence="4">The sequence shown here is derived from an EMBL/GenBank/DDBJ whole genome shotgun (WGS) entry which is preliminary data.</text>
</comment>